<evidence type="ECO:0000313" key="2">
    <source>
        <dbReference type="Proteomes" id="UP000199698"/>
    </source>
</evidence>
<accession>A0A1C4AQB0</accession>
<reference evidence="2" key="1">
    <citation type="submission" date="2016-08" db="EMBL/GenBank/DDBJ databases">
        <authorList>
            <person name="Varghese N."/>
            <person name="Submissions Spin"/>
        </authorList>
    </citation>
    <scope>NUCLEOTIDE SEQUENCE [LARGE SCALE GENOMIC DNA]</scope>
    <source>
        <strain evidence="2">R-53144</strain>
    </source>
</reference>
<name>A0A1C4AQB0_9GAMM</name>
<dbReference type="STRING" id="1798183.GA0061080_101310"/>
<dbReference type="AlphaFoldDB" id="A0A1C4AQB0"/>
<dbReference type="RefSeq" id="WP_141683090.1">
    <property type="nucleotide sequence ID" value="NZ_FMBA01000013.1"/>
</dbReference>
<dbReference type="OrthoDB" id="9554209at2"/>
<dbReference type="Proteomes" id="UP000199698">
    <property type="component" value="Unassembled WGS sequence"/>
</dbReference>
<proteinExistence type="predicted"/>
<keyword evidence="2" id="KW-1185">Reference proteome</keyword>
<gene>
    <name evidence="1" type="ORF">GA0061080_101310</name>
</gene>
<evidence type="ECO:0000313" key="1">
    <source>
        <dbReference type="EMBL" id="SCB96721.1"/>
    </source>
</evidence>
<dbReference type="EMBL" id="FMBA01000013">
    <property type="protein sequence ID" value="SCB96721.1"/>
    <property type="molecule type" value="Genomic_DNA"/>
</dbReference>
<organism evidence="1 2">
    <name type="scientific">Gilliamella intestini</name>
    <dbReference type="NCBI Taxonomy" id="1798183"/>
    <lineage>
        <taxon>Bacteria</taxon>
        <taxon>Pseudomonadati</taxon>
        <taxon>Pseudomonadota</taxon>
        <taxon>Gammaproteobacteria</taxon>
        <taxon>Orbales</taxon>
        <taxon>Orbaceae</taxon>
        <taxon>Gilliamella</taxon>
    </lineage>
</organism>
<sequence length="151" mass="18055">MRKDVNELFAKAVQKNEIFDYLTGQNGYEIRLNEAYMPTDTITASFLIKKYLESNPSFNSHIINEQFLEIAKSSEWCWLILYYISAFKYNQLDFVEFSDYYKYIKINKDALEKNSGWICFNFGRKCPNLWEVVKYKNKTLIEEGYKLPKLE</sequence>
<protein>
    <submittedName>
        <fullName evidence="1">Uncharacterized protein</fullName>
    </submittedName>
</protein>